<feature type="binding site" evidence="2">
    <location>
        <begin position="334"/>
        <end position="341"/>
    </location>
    <ligand>
        <name>ATP</name>
        <dbReference type="ChEBI" id="CHEBI:30616"/>
    </ligand>
</feature>
<sequence length="503" mass="57408">MAGQAGTEKEYFAIGQAWLRQRFDIAVPPSAMESFCSPGSRRTVHDGDRCTEFYPARYWPGETAFDHLKFSLKHEPLDLRIIVATLHRLPPAELCAWVRTAPTSKYSRQIWFLYEYFTGTRLDLPDIKVGTYVPALDPQRHITGKRLNSPRHRVQNNLLGNRDLAIIVRRTARLESLMAVDIAGAVRELARDYDPDLVTRAVNFLYTKETRSSFAIEGERPTAQRAARFTAILREAAAFDPTDKAQLIWLQGQIVDPRYAATDWRDFQNFVGETTTDFAERIHYICPRPEDVSRLMLGWQKLAYSLLFLEHEIDPVIAAAVISFAFVFIHPFEDGNGRIHRFLIHNTLATHDITPKGLIFPVSAAILRQKHDYDRVLERFSAPLFGVIDWSLKGGEMRVHHDTGPLYRYFDATAQAEFLYDRVIDTIANDFRQELGFLAVFDKATAAMREIVDMPDRRLHLFFKLCMQNAGVLSKAKRADFPELTDAEVAALEKAIADARGET</sequence>
<keyword evidence="2" id="KW-0547">Nucleotide-binding</keyword>
<name>A0A317E9R8_9PROT</name>
<organism evidence="4 5">
    <name type="scientific">Zavarzinia compransoris</name>
    <dbReference type="NCBI Taxonomy" id="1264899"/>
    <lineage>
        <taxon>Bacteria</taxon>
        <taxon>Pseudomonadati</taxon>
        <taxon>Pseudomonadota</taxon>
        <taxon>Alphaproteobacteria</taxon>
        <taxon>Rhodospirillales</taxon>
        <taxon>Zavarziniaceae</taxon>
        <taxon>Zavarzinia</taxon>
    </lineage>
</organism>
<feature type="domain" description="Fido" evidence="3">
    <location>
        <begin position="242"/>
        <end position="393"/>
    </location>
</feature>
<evidence type="ECO:0000259" key="3">
    <source>
        <dbReference type="PROSITE" id="PS51459"/>
    </source>
</evidence>
<keyword evidence="2" id="KW-0067">ATP-binding</keyword>
<dbReference type="InterPro" id="IPR003812">
    <property type="entry name" value="Fido"/>
</dbReference>
<dbReference type="AlphaFoldDB" id="A0A317E9R8"/>
<dbReference type="PANTHER" id="PTHR13504">
    <property type="entry name" value="FIDO DOMAIN-CONTAINING PROTEIN DDB_G0283145"/>
    <property type="match status" value="1"/>
</dbReference>
<dbReference type="InterPro" id="IPR036597">
    <property type="entry name" value="Fido-like_dom_sf"/>
</dbReference>
<protein>
    <submittedName>
        <fullName evidence="4">Cell filamentation protein Fic</fullName>
    </submittedName>
</protein>
<dbReference type="SUPFAM" id="SSF140931">
    <property type="entry name" value="Fic-like"/>
    <property type="match status" value="1"/>
</dbReference>
<keyword evidence="5" id="KW-1185">Reference proteome</keyword>
<evidence type="ECO:0000313" key="5">
    <source>
        <dbReference type="Proteomes" id="UP000246077"/>
    </source>
</evidence>
<evidence type="ECO:0000256" key="2">
    <source>
        <dbReference type="PIRSR" id="PIRSR640198-2"/>
    </source>
</evidence>
<comment type="caution">
    <text evidence="4">The sequence shown here is derived from an EMBL/GenBank/DDBJ whole genome shotgun (WGS) entry which is preliminary data.</text>
</comment>
<dbReference type="Pfam" id="PF02661">
    <property type="entry name" value="Fic"/>
    <property type="match status" value="1"/>
</dbReference>
<dbReference type="PROSITE" id="PS51459">
    <property type="entry name" value="FIDO"/>
    <property type="match status" value="1"/>
</dbReference>
<dbReference type="InterPro" id="IPR040198">
    <property type="entry name" value="Fido_containing"/>
</dbReference>
<dbReference type="PANTHER" id="PTHR13504:SF38">
    <property type="entry name" value="FIDO DOMAIN-CONTAINING PROTEIN"/>
    <property type="match status" value="1"/>
</dbReference>
<dbReference type="EMBL" id="QGLF01000002">
    <property type="protein sequence ID" value="PWR22063.1"/>
    <property type="molecule type" value="Genomic_DNA"/>
</dbReference>
<feature type="active site" evidence="1">
    <location>
        <position position="330"/>
    </location>
</feature>
<accession>A0A317E9R8</accession>
<evidence type="ECO:0000256" key="1">
    <source>
        <dbReference type="PIRSR" id="PIRSR640198-1"/>
    </source>
</evidence>
<dbReference type="Gene3D" id="1.10.3290.10">
    <property type="entry name" value="Fido-like domain"/>
    <property type="match status" value="1"/>
</dbReference>
<gene>
    <name evidence="4" type="ORF">DKG75_08795</name>
</gene>
<dbReference type="GO" id="GO:0005524">
    <property type="term" value="F:ATP binding"/>
    <property type="evidence" value="ECO:0007669"/>
    <property type="project" value="UniProtKB-KW"/>
</dbReference>
<reference evidence="5" key="1">
    <citation type="submission" date="2018-05" db="EMBL/GenBank/DDBJ databases">
        <title>Zavarzinia sp. HR-AS.</title>
        <authorList>
            <person name="Lee Y."/>
            <person name="Jeon C.O."/>
        </authorList>
    </citation>
    <scope>NUCLEOTIDE SEQUENCE [LARGE SCALE GENOMIC DNA]</scope>
    <source>
        <strain evidence="5">DSM 1231</strain>
    </source>
</reference>
<evidence type="ECO:0000313" key="4">
    <source>
        <dbReference type="EMBL" id="PWR22063.1"/>
    </source>
</evidence>
<dbReference type="Proteomes" id="UP000246077">
    <property type="component" value="Unassembled WGS sequence"/>
</dbReference>
<dbReference type="OrthoDB" id="9813719at2"/>
<proteinExistence type="predicted"/>